<evidence type="ECO:0000313" key="2">
    <source>
        <dbReference type="Proteomes" id="UP001158067"/>
    </source>
</evidence>
<proteinExistence type="predicted"/>
<comment type="caution">
    <text evidence="1">The sequence shown here is derived from an EMBL/GenBank/DDBJ whole genome shotgun (WGS) entry which is preliminary data.</text>
</comment>
<dbReference type="RefSeq" id="WP_283431262.1">
    <property type="nucleotide sequence ID" value="NZ_CAWLDM010000001.1"/>
</dbReference>
<dbReference type="Proteomes" id="UP001158067">
    <property type="component" value="Unassembled WGS sequence"/>
</dbReference>
<reference evidence="1 2" key="1">
    <citation type="submission" date="2017-05" db="EMBL/GenBank/DDBJ databases">
        <authorList>
            <person name="Varghese N."/>
            <person name="Submissions S."/>
        </authorList>
    </citation>
    <scope>NUCLEOTIDE SEQUENCE [LARGE SCALE GENOMIC DNA]</scope>
    <source>
        <strain evidence="1 2">DSM 25457</strain>
    </source>
</reference>
<dbReference type="PROSITE" id="PS51257">
    <property type="entry name" value="PROKAR_LIPOPROTEIN"/>
    <property type="match status" value="1"/>
</dbReference>
<evidence type="ECO:0000313" key="1">
    <source>
        <dbReference type="EMBL" id="SMP44346.1"/>
    </source>
</evidence>
<keyword evidence="2" id="KW-1185">Reference proteome</keyword>
<dbReference type="EMBL" id="FXUG01000001">
    <property type="protein sequence ID" value="SMP44346.1"/>
    <property type="molecule type" value="Genomic_DNA"/>
</dbReference>
<organism evidence="1 2">
    <name type="scientific">Neorhodopirellula lusitana</name>
    <dbReference type="NCBI Taxonomy" id="445327"/>
    <lineage>
        <taxon>Bacteria</taxon>
        <taxon>Pseudomonadati</taxon>
        <taxon>Planctomycetota</taxon>
        <taxon>Planctomycetia</taxon>
        <taxon>Pirellulales</taxon>
        <taxon>Pirellulaceae</taxon>
        <taxon>Neorhodopirellula</taxon>
    </lineage>
</organism>
<gene>
    <name evidence="1" type="ORF">SAMN06265222_1011126</name>
</gene>
<name>A0ABY1PTW5_9BACT</name>
<sequence>MKLHSIFFLVATSILVTGCGSDAPKVIGANDPEGMAAYEAEMAATNKSPEEIREIEKSMSKQ</sequence>
<evidence type="ECO:0008006" key="3">
    <source>
        <dbReference type="Google" id="ProtNLM"/>
    </source>
</evidence>
<protein>
    <recommendedName>
        <fullName evidence="3">Secreted protein</fullName>
    </recommendedName>
</protein>
<accession>A0ABY1PTW5</accession>